<dbReference type="AlphaFoldDB" id="A0A9J6G9Z7"/>
<name>A0A9J6G9Z7_HAELO</name>
<gene>
    <name evidence="1" type="ORF">HPB48_021971</name>
</gene>
<dbReference type="Proteomes" id="UP000821853">
    <property type="component" value="Chromosome 3"/>
</dbReference>
<dbReference type="EMBL" id="JABSTR010000005">
    <property type="protein sequence ID" value="KAH9371663.1"/>
    <property type="molecule type" value="Genomic_DNA"/>
</dbReference>
<accession>A0A9J6G9Z7</accession>
<evidence type="ECO:0000313" key="1">
    <source>
        <dbReference type="EMBL" id="KAH9371663.1"/>
    </source>
</evidence>
<keyword evidence="2" id="KW-1185">Reference proteome</keyword>
<proteinExistence type="predicted"/>
<organism evidence="1 2">
    <name type="scientific">Haemaphysalis longicornis</name>
    <name type="common">Bush tick</name>
    <dbReference type="NCBI Taxonomy" id="44386"/>
    <lineage>
        <taxon>Eukaryota</taxon>
        <taxon>Metazoa</taxon>
        <taxon>Ecdysozoa</taxon>
        <taxon>Arthropoda</taxon>
        <taxon>Chelicerata</taxon>
        <taxon>Arachnida</taxon>
        <taxon>Acari</taxon>
        <taxon>Parasitiformes</taxon>
        <taxon>Ixodida</taxon>
        <taxon>Ixodoidea</taxon>
        <taxon>Ixodidae</taxon>
        <taxon>Haemaphysalinae</taxon>
        <taxon>Haemaphysalis</taxon>
    </lineage>
</organism>
<sequence>MQRETIPGFADFVSGTRRIRMDMVRPVPNLIKVLDRYVACFEYDGVTHQCVRCGGTGHYAVACTTPKCSWCDLYGHETCEAPCALCQGDHVRSQCCVKSFAAAVAGRTPASTTENAHQESVGCDARCAPSLWSCWFGVALGAFVLAGGAFFPDDIVVLVASLLLILPLRRLRGPRGGSPVFFASLVTDELLLLPGLRRPPPTHSGGGGRALCICGTRSISMWHRRS</sequence>
<comment type="caution">
    <text evidence="1">The sequence shown here is derived from an EMBL/GenBank/DDBJ whole genome shotgun (WGS) entry which is preliminary data.</text>
</comment>
<protein>
    <recommendedName>
        <fullName evidence="3">CCHC-type domain-containing protein</fullName>
    </recommendedName>
</protein>
<reference evidence="1 2" key="1">
    <citation type="journal article" date="2020" name="Cell">
        <title>Large-Scale Comparative Analyses of Tick Genomes Elucidate Their Genetic Diversity and Vector Capacities.</title>
        <authorList>
            <consortium name="Tick Genome and Microbiome Consortium (TIGMIC)"/>
            <person name="Jia N."/>
            <person name="Wang J."/>
            <person name="Shi W."/>
            <person name="Du L."/>
            <person name="Sun Y."/>
            <person name="Zhan W."/>
            <person name="Jiang J.F."/>
            <person name="Wang Q."/>
            <person name="Zhang B."/>
            <person name="Ji P."/>
            <person name="Bell-Sakyi L."/>
            <person name="Cui X.M."/>
            <person name="Yuan T.T."/>
            <person name="Jiang B.G."/>
            <person name="Yang W.F."/>
            <person name="Lam T.T."/>
            <person name="Chang Q.C."/>
            <person name="Ding S.J."/>
            <person name="Wang X.J."/>
            <person name="Zhu J.G."/>
            <person name="Ruan X.D."/>
            <person name="Zhao L."/>
            <person name="Wei J.T."/>
            <person name="Ye R.Z."/>
            <person name="Que T.C."/>
            <person name="Du C.H."/>
            <person name="Zhou Y.H."/>
            <person name="Cheng J.X."/>
            <person name="Dai P.F."/>
            <person name="Guo W.B."/>
            <person name="Han X.H."/>
            <person name="Huang E.J."/>
            <person name="Li L.F."/>
            <person name="Wei W."/>
            <person name="Gao Y.C."/>
            <person name="Liu J.Z."/>
            <person name="Shao H.Z."/>
            <person name="Wang X."/>
            <person name="Wang C.C."/>
            <person name="Yang T.C."/>
            <person name="Huo Q.B."/>
            <person name="Li W."/>
            <person name="Chen H.Y."/>
            <person name="Chen S.E."/>
            <person name="Zhou L.G."/>
            <person name="Ni X.B."/>
            <person name="Tian J.H."/>
            <person name="Sheng Y."/>
            <person name="Liu T."/>
            <person name="Pan Y.S."/>
            <person name="Xia L.Y."/>
            <person name="Li J."/>
            <person name="Zhao F."/>
            <person name="Cao W.C."/>
        </authorList>
    </citation>
    <scope>NUCLEOTIDE SEQUENCE [LARGE SCALE GENOMIC DNA]</scope>
    <source>
        <strain evidence="1">HaeL-2018</strain>
    </source>
</reference>
<evidence type="ECO:0000313" key="2">
    <source>
        <dbReference type="Proteomes" id="UP000821853"/>
    </source>
</evidence>
<dbReference type="VEuPathDB" id="VectorBase:HLOH_052688"/>
<dbReference type="OrthoDB" id="6510885at2759"/>
<evidence type="ECO:0008006" key="3">
    <source>
        <dbReference type="Google" id="ProtNLM"/>
    </source>
</evidence>